<dbReference type="InterPro" id="IPR036412">
    <property type="entry name" value="HAD-like_sf"/>
</dbReference>
<dbReference type="CDD" id="cd02612">
    <property type="entry name" value="HAD_PGPPase"/>
    <property type="match status" value="1"/>
</dbReference>
<dbReference type="Pfam" id="PF12710">
    <property type="entry name" value="HAD"/>
    <property type="match status" value="1"/>
</dbReference>
<evidence type="ECO:0000256" key="3">
    <source>
        <dbReference type="ARBA" id="ARBA00022842"/>
    </source>
</evidence>
<keyword evidence="4" id="KW-0472">Membrane</keyword>
<dbReference type="InterPro" id="IPR023214">
    <property type="entry name" value="HAD_sf"/>
</dbReference>
<dbReference type="NCBIfam" id="TIGR01488">
    <property type="entry name" value="HAD-SF-IB"/>
    <property type="match status" value="1"/>
</dbReference>
<evidence type="ECO:0000313" key="5">
    <source>
        <dbReference type="EMBL" id="CAB4671003.1"/>
    </source>
</evidence>
<accession>A0A6J6MF61</accession>
<sequence>MNLWMTVTYWEPVDICSTVTLMSTAAFFDLDKTILAKSSAFAFARPFFKGGLISRRGVLRSAYAQLVFVTSGADHELMEQMRTYVTNLVTGWDVESVQSIVAETLDEIIDPMVYQEAVDLIAEHRAAGHEIVIVSSSGSDMVEPIGARLGVDHTIATRAAIENGRYTGELEFFAYGPNKALAIQELALKRGYNLDECYAYSDSQTDLPMMEIVGFPVAVNPDDELREVALDREWPIMDFEKPVGLRSHTKQIAVTGTSVALGAAVIGVAWYVIRRMTRARAAS</sequence>
<dbReference type="InterPro" id="IPR050582">
    <property type="entry name" value="HAD-like_SerB"/>
</dbReference>
<evidence type="ECO:0000256" key="1">
    <source>
        <dbReference type="ARBA" id="ARBA00022723"/>
    </source>
</evidence>
<dbReference type="EMBL" id="CAEZWR010000131">
    <property type="protein sequence ID" value="CAB4671003.1"/>
    <property type="molecule type" value="Genomic_DNA"/>
</dbReference>
<dbReference type="Gene3D" id="3.40.50.1000">
    <property type="entry name" value="HAD superfamily/HAD-like"/>
    <property type="match status" value="1"/>
</dbReference>
<evidence type="ECO:0000256" key="2">
    <source>
        <dbReference type="ARBA" id="ARBA00022801"/>
    </source>
</evidence>
<dbReference type="Gene3D" id="1.20.1440.100">
    <property type="entry name" value="SG protein - dephosphorylation function"/>
    <property type="match status" value="1"/>
</dbReference>
<dbReference type="PANTHER" id="PTHR43344:SF13">
    <property type="entry name" value="PHOSPHATASE RV3661-RELATED"/>
    <property type="match status" value="1"/>
</dbReference>
<keyword evidence="1" id="KW-0479">Metal-binding</keyword>
<reference evidence="5" key="1">
    <citation type="submission" date="2020-05" db="EMBL/GenBank/DDBJ databases">
        <authorList>
            <person name="Chiriac C."/>
            <person name="Salcher M."/>
            <person name="Ghai R."/>
            <person name="Kavagutti S V."/>
        </authorList>
    </citation>
    <scope>NUCLEOTIDE SEQUENCE</scope>
</reference>
<feature type="transmembrane region" description="Helical" evidence="4">
    <location>
        <begin position="252"/>
        <end position="273"/>
    </location>
</feature>
<gene>
    <name evidence="5" type="ORF">UFOPK2282_01079</name>
</gene>
<dbReference type="FunFam" id="3.40.50.1000:FF:000025">
    <property type="entry name" value="HAD hydrolase, family IB"/>
    <property type="match status" value="1"/>
</dbReference>
<dbReference type="PANTHER" id="PTHR43344">
    <property type="entry name" value="PHOSPHOSERINE PHOSPHATASE"/>
    <property type="match status" value="1"/>
</dbReference>
<name>A0A6J6MF61_9ZZZZ</name>
<proteinExistence type="predicted"/>
<evidence type="ECO:0000256" key="4">
    <source>
        <dbReference type="SAM" id="Phobius"/>
    </source>
</evidence>
<dbReference type="SUPFAM" id="SSF56784">
    <property type="entry name" value="HAD-like"/>
    <property type="match status" value="1"/>
</dbReference>
<protein>
    <submittedName>
        <fullName evidence="5">Unannotated protein</fullName>
    </submittedName>
</protein>
<keyword evidence="2" id="KW-0378">Hydrolase</keyword>
<keyword evidence="3" id="KW-0460">Magnesium</keyword>
<dbReference type="GO" id="GO:0016787">
    <property type="term" value="F:hydrolase activity"/>
    <property type="evidence" value="ECO:0007669"/>
    <property type="project" value="UniProtKB-KW"/>
</dbReference>
<organism evidence="5">
    <name type="scientific">freshwater metagenome</name>
    <dbReference type="NCBI Taxonomy" id="449393"/>
    <lineage>
        <taxon>unclassified sequences</taxon>
        <taxon>metagenomes</taxon>
        <taxon>ecological metagenomes</taxon>
    </lineage>
</organism>
<keyword evidence="4" id="KW-0812">Transmembrane</keyword>
<dbReference type="NCBIfam" id="TIGR01490">
    <property type="entry name" value="HAD-SF-IB-hyp1"/>
    <property type="match status" value="1"/>
</dbReference>
<keyword evidence="4" id="KW-1133">Transmembrane helix</keyword>
<dbReference type="InterPro" id="IPR006385">
    <property type="entry name" value="HAD_hydro_SerB1"/>
</dbReference>
<dbReference type="AlphaFoldDB" id="A0A6J6MF61"/>
<dbReference type="GO" id="GO:0046872">
    <property type="term" value="F:metal ion binding"/>
    <property type="evidence" value="ECO:0007669"/>
    <property type="project" value="UniProtKB-KW"/>
</dbReference>